<dbReference type="InParanoid" id="A0A1V9WZM9"/>
<dbReference type="PROSITE" id="PS51421">
    <property type="entry name" value="RAS"/>
    <property type="match status" value="1"/>
</dbReference>
<dbReference type="Gene3D" id="3.40.50.300">
    <property type="entry name" value="P-loop containing nucleotide triphosphate hydrolases"/>
    <property type="match status" value="1"/>
</dbReference>
<dbReference type="Pfam" id="PF00071">
    <property type="entry name" value="Ras"/>
    <property type="match status" value="1"/>
</dbReference>
<dbReference type="NCBIfam" id="TIGR00231">
    <property type="entry name" value="small_GTP"/>
    <property type="match status" value="1"/>
</dbReference>
<sequence>MKRANLAIWDTAGQEIFHALGPIYYRDSNGALLVYDITDEDSFRKVKTWVLELNKMLGDQVVLVLVGNKSDLEASRAVPLREAEKYARSVGAAHFMTSAKLNRGINEVFLYLCKEMLERSARQEQRRASQPSGHRRRLRVEAEDEIQPSSSKCC</sequence>
<comment type="caution">
    <text evidence="4">The sequence shown here is derived from an EMBL/GenBank/DDBJ whole genome shotgun (WGS) entry which is preliminary data.</text>
</comment>
<name>A0A1V9WZM9_9ACAR</name>
<evidence type="ECO:0000313" key="5">
    <source>
        <dbReference type="Proteomes" id="UP000192247"/>
    </source>
</evidence>
<comment type="similarity">
    <text evidence="1">Belongs to the small GTPase superfamily. Rab family.</text>
</comment>
<dbReference type="OrthoDB" id="63533at2759"/>
<dbReference type="InterPro" id="IPR001806">
    <property type="entry name" value="Small_GTPase"/>
</dbReference>
<keyword evidence="5" id="KW-1185">Reference proteome</keyword>
<dbReference type="SMART" id="SM00173">
    <property type="entry name" value="RAS"/>
    <property type="match status" value="1"/>
</dbReference>
<dbReference type="InterPro" id="IPR027417">
    <property type="entry name" value="P-loop_NTPase"/>
</dbReference>
<evidence type="ECO:0000256" key="3">
    <source>
        <dbReference type="SAM" id="MobiDB-lite"/>
    </source>
</evidence>
<evidence type="ECO:0000313" key="4">
    <source>
        <dbReference type="EMBL" id="OQR66765.1"/>
    </source>
</evidence>
<dbReference type="PANTHER" id="PTHR47978">
    <property type="match status" value="1"/>
</dbReference>
<organism evidence="4 5">
    <name type="scientific">Tropilaelaps mercedesae</name>
    <dbReference type="NCBI Taxonomy" id="418985"/>
    <lineage>
        <taxon>Eukaryota</taxon>
        <taxon>Metazoa</taxon>
        <taxon>Ecdysozoa</taxon>
        <taxon>Arthropoda</taxon>
        <taxon>Chelicerata</taxon>
        <taxon>Arachnida</taxon>
        <taxon>Acari</taxon>
        <taxon>Parasitiformes</taxon>
        <taxon>Mesostigmata</taxon>
        <taxon>Gamasina</taxon>
        <taxon>Dermanyssoidea</taxon>
        <taxon>Laelapidae</taxon>
        <taxon>Tropilaelaps</taxon>
    </lineage>
</organism>
<protein>
    <submittedName>
        <fullName evidence="4">Ras-related protein Rab-21-like</fullName>
    </submittedName>
</protein>
<dbReference type="SMART" id="SM00175">
    <property type="entry name" value="RAB"/>
    <property type="match status" value="1"/>
</dbReference>
<dbReference type="PROSITE" id="PS51419">
    <property type="entry name" value="RAB"/>
    <property type="match status" value="1"/>
</dbReference>
<proteinExistence type="inferred from homology"/>
<dbReference type="EMBL" id="MNPL01031208">
    <property type="protein sequence ID" value="OQR66765.1"/>
    <property type="molecule type" value="Genomic_DNA"/>
</dbReference>
<keyword evidence="2" id="KW-0547">Nucleotide-binding</keyword>
<dbReference type="SMART" id="SM00174">
    <property type="entry name" value="RHO"/>
    <property type="match status" value="1"/>
</dbReference>
<dbReference type="SUPFAM" id="SSF52540">
    <property type="entry name" value="P-loop containing nucleoside triphosphate hydrolases"/>
    <property type="match status" value="1"/>
</dbReference>
<accession>A0A1V9WZM9</accession>
<dbReference type="InterPro" id="IPR005225">
    <property type="entry name" value="Small_GTP-bd"/>
</dbReference>
<dbReference type="Proteomes" id="UP000192247">
    <property type="component" value="Unassembled WGS sequence"/>
</dbReference>
<dbReference type="GO" id="GO:0005525">
    <property type="term" value="F:GTP binding"/>
    <property type="evidence" value="ECO:0007669"/>
    <property type="project" value="InterPro"/>
</dbReference>
<evidence type="ECO:0000256" key="1">
    <source>
        <dbReference type="ARBA" id="ARBA00006270"/>
    </source>
</evidence>
<dbReference type="AlphaFoldDB" id="A0A1V9WZM9"/>
<reference evidence="4 5" key="1">
    <citation type="journal article" date="2017" name="Gigascience">
        <title>Draft genome of the honey bee ectoparasitic mite, Tropilaelaps mercedesae, is shaped by the parasitic life history.</title>
        <authorList>
            <person name="Dong X."/>
            <person name="Armstrong S.D."/>
            <person name="Xia D."/>
            <person name="Makepeace B.L."/>
            <person name="Darby A.C."/>
            <person name="Kadowaki T."/>
        </authorList>
    </citation>
    <scope>NUCLEOTIDE SEQUENCE [LARGE SCALE GENOMIC DNA]</scope>
    <source>
        <strain evidence="4">Wuxi-XJTLU</strain>
    </source>
</reference>
<dbReference type="FunFam" id="3.40.50.300:FF:001447">
    <property type="entry name" value="Ras-related protein Rab-1B"/>
    <property type="match status" value="1"/>
</dbReference>
<dbReference type="GO" id="GO:0003924">
    <property type="term" value="F:GTPase activity"/>
    <property type="evidence" value="ECO:0007669"/>
    <property type="project" value="InterPro"/>
</dbReference>
<feature type="region of interest" description="Disordered" evidence="3">
    <location>
        <begin position="123"/>
        <end position="154"/>
    </location>
</feature>
<dbReference type="FunCoup" id="A0A1V9WZM9">
    <property type="interactions" value="1264"/>
</dbReference>
<gene>
    <name evidence="4" type="ORF">BIW11_04921</name>
</gene>
<dbReference type="STRING" id="418985.A0A1V9WZM9"/>
<evidence type="ECO:0000256" key="2">
    <source>
        <dbReference type="ARBA" id="ARBA00022741"/>
    </source>
</evidence>